<sequence>MRSTVKTGHTALLDDARGAGLLGDPTEQLSFEAPAALVEAAMRATGISSVQELGLVALSALACPDPVADILKRLRGNLGEYHSLDF</sequence>
<dbReference type="Proteomes" id="UP000245444">
    <property type="component" value="Chromosome"/>
</dbReference>
<proteinExistence type="predicted"/>
<gene>
    <name evidence="1" type="ORF">DK419_19155</name>
</gene>
<name>A0A2U8WQ03_9HYPH</name>
<keyword evidence="2" id="KW-1185">Reference proteome</keyword>
<dbReference type="AlphaFoldDB" id="A0A2U8WQ03"/>
<dbReference type="RefSeq" id="WP_109960489.1">
    <property type="nucleotide sequence ID" value="NZ_CP029553.1"/>
</dbReference>
<accession>A0A2U8WQ03</accession>
<evidence type="ECO:0000313" key="2">
    <source>
        <dbReference type="Proteomes" id="UP000245444"/>
    </source>
</evidence>
<dbReference type="OrthoDB" id="8085427at2"/>
<organism evidence="1 2">
    <name type="scientific">Methylobacterium terrae</name>
    <dbReference type="NCBI Taxonomy" id="2202827"/>
    <lineage>
        <taxon>Bacteria</taxon>
        <taxon>Pseudomonadati</taxon>
        <taxon>Pseudomonadota</taxon>
        <taxon>Alphaproteobacteria</taxon>
        <taxon>Hyphomicrobiales</taxon>
        <taxon>Methylobacteriaceae</taxon>
        <taxon>Methylobacterium</taxon>
    </lineage>
</organism>
<protein>
    <submittedName>
        <fullName evidence="1">Uncharacterized protein</fullName>
    </submittedName>
</protein>
<dbReference type="EMBL" id="CP029553">
    <property type="protein sequence ID" value="AWN48197.1"/>
    <property type="molecule type" value="Genomic_DNA"/>
</dbReference>
<reference evidence="1 2" key="1">
    <citation type="submission" date="2018-05" db="EMBL/GenBank/DDBJ databases">
        <title>Complete Genome Sequence of Methylobacterium sp. 17Sr1-28.</title>
        <authorList>
            <person name="Srinivasan S."/>
        </authorList>
    </citation>
    <scope>NUCLEOTIDE SEQUENCE [LARGE SCALE GENOMIC DNA]</scope>
    <source>
        <strain evidence="1 2">17Sr1-28</strain>
    </source>
</reference>
<evidence type="ECO:0000313" key="1">
    <source>
        <dbReference type="EMBL" id="AWN48197.1"/>
    </source>
</evidence>
<dbReference type="KEGG" id="mtea:DK419_19155"/>